<sequence length="270" mass="30330">MSNRVKHSIGIILAILCLIILAIFFINQKQSNAISTQSNQSSITTQEEIDIPEQSQETSSDSEESTSNNDSVSAQSSLEENSSNSNTSNQIVRLDVNPQVQRAWNTCAPTTVSMLLSYKGIEVSQETLALEMETDDTFGTHNVNAIRVLNRHLFGYDFPESNQAGYRLETVTNIESDKEIFKKRLKQNIKDNYPLYYTIEVSKIEPSKNGEHNVLGIGYQLTDDGKDIAYVYYLDPSYISQDPVYGGLKKITVEELLEAMSVCVEPNYAW</sequence>
<dbReference type="Pfam" id="PF13529">
    <property type="entry name" value="Peptidase_C39_2"/>
    <property type="match status" value="1"/>
</dbReference>
<evidence type="ECO:0000313" key="4">
    <source>
        <dbReference type="EMBL" id="SDB48079.1"/>
    </source>
</evidence>
<dbReference type="RefSeq" id="WP_245686275.1">
    <property type="nucleotide sequence ID" value="NZ_FMXP01000052.1"/>
</dbReference>
<dbReference type="EMBL" id="FMXP01000052">
    <property type="protein sequence ID" value="SDB48079.1"/>
    <property type="molecule type" value="Genomic_DNA"/>
</dbReference>
<keyword evidence="2" id="KW-0472">Membrane</keyword>
<proteinExistence type="predicted"/>
<gene>
    <name evidence="4" type="ORF">SAMN02910293_02393</name>
</gene>
<dbReference type="AlphaFoldDB" id="A0A1G6DSF4"/>
<dbReference type="STRING" id="439219.SAMN02910293_02393"/>
<dbReference type="Proteomes" id="UP000182508">
    <property type="component" value="Unassembled WGS sequence"/>
</dbReference>
<keyword evidence="5" id="KW-1185">Reference proteome</keyword>
<organism evidence="4 5">
    <name type="scientific">Streptococcus henryi</name>
    <dbReference type="NCBI Taxonomy" id="439219"/>
    <lineage>
        <taxon>Bacteria</taxon>
        <taxon>Bacillati</taxon>
        <taxon>Bacillota</taxon>
        <taxon>Bacilli</taxon>
        <taxon>Lactobacillales</taxon>
        <taxon>Streptococcaceae</taxon>
        <taxon>Streptococcus</taxon>
    </lineage>
</organism>
<keyword evidence="2" id="KW-1133">Transmembrane helix</keyword>
<accession>A0A1G6DSF4</accession>
<reference evidence="4 5" key="1">
    <citation type="submission" date="2016-10" db="EMBL/GenBank/DDBJ databases">
        <authorList>
            <person name="de Groot N.N."/>
        </authorList>
    </citation>
    <scope>NUCLEOTIDE SEQUENCE [LARGE SCALE GENOMIC DNA]</scope>
    <source>
        <strain evidence="4 5">A-4</strain>
    </source>
</reference>
<feature type="transmembrane region" description="Helical" evidence="2">
    <location>
        <begin position="7"/>
        <end position="26"/>
    </location>
</feature>
<keyword evidence="2" id="KW-0812">Transmembrane</keyword>
<dbReference type="InterPro" id="IPR039564">
    <property type="entry name" value="Peptidase_C39-like"/>
</dbReference>
<feature type="compositionally biased region" description="Low complexity" evidence="1">
    <location>
        <begin position="53"/>
        <end position="89"/>
    </location>
</feature>
<evidence type="ECO:0000259" key="3">
    <source>
        <dbReference type="Pfam" id="PF13529"/>
    </source>
</evidence>
<name>A0A1G6DSF4_9STRE</name>
<evidence type="ECO:0000313" key="5">
    <source>
        <dbReference type="Proteomes" id="UP000182508"/>
    </source>
</evidence>
<evidence type="ECO:0000256" key="2">
    <source>
        <dbReference type="SAM" id="Phobius"/>
    </source>
</evidence>
<feature type="region of interest" description="Disordered" evidence="1">
    <location>
        <begin position="36"/>
        <end position="92"/>
    </location>
</feature>
<evidence type="ECO:0000256" key="1">
    <source>
        <dbReference type="SAM" id="MobiDB-lite"/>
    </source>
</evidence>
<feature type="domain" description="Peptidase C39-like" evidence="3">
    <location>
        <begin position="94"/>
        <end position="236"/>
    </location>
</feature>
<dbReference type="Gene3D" id="3.90.70.10">
    <property type="entry name" value="Cysteine proteinases"/>
    <property type="match status" value="1"/>
</dbReference>
<feature type="compositionally biased region" description="Low complexity" evidence="1">
    <location>
        <begin position="36"/>
        <end position="46"/>
    </location>
</feature>
<protein>
    <submittedName>
        <fullName evidence="4">Peptidase_C39 like family protein</fullName>
    </submittedName>
</protein>
<dbReference type="eggNOG" id="COG0457">
    <property type="taxonomic scope" value="Bacteria"/>
</dbReference>